<organism evidence="2 3">
    <name type="scientific">Rhodoglobus aureus</name>
    <dbReference type="NCBI Taxonomy" id="191497"/>
    <lineage>
        <taxon>Bacteria</taxon>
        <taxon>Bacillati</taxon>
        <taxon>Actinomycetota</taxon>
        <taxon>Actinomycetes</taxon>
        <taxon>Micrococcales</taxon>
        <taxon>Microbacteriaceae</taxon>
        <taxon>Rhodoglobus</taxon>
    </lineage>
</organism>
<protein>
    <submittedName>
        <fullName evidence="2">Uncharacterized protein</fullName>
    </submittedName>
</protein>
<keyword evidence="1" id="KW-0812">Transmembrane</keyword>
<accession>A0ABN1VTZ7</accession>
<proteinExistence type="predicted"/>
<dbReference type="EMBL" id="BAAAKW010000048">
    <property type="protein sequence ID" value="GAA1223309.1"/>
    <property type="molecule type" value="Genomic_DNA"/>
</dbReference>
<dbReference type="RefSeq" id="WP_343926034.1">
    <property type="nucleotide sequence ID" value="NZ_BAAAKW010000048.1"/>
</dbReference>
<keyword evidence="1" id="KW-1133">Transmembrane helix</keyword>
<keyword evidence="3" id="KW-1185">Reference proteome</keyword>
<keyword evidence="1" id="KW-0472">Membrane</keyword>
<reference evidence="2 3" key="1">
    <citation type="journal article" date="2019" name="Int. J. Syst. Evol. Microbiol.">
        <title>The Global Catalogue of Microorganisms (GCM) 10K type strain sequencing project: providing services to taxonomists for standard genome sequencing and annotation.</title>
        <authorList>
            <consortium name="The Broad Institute Genomics Platform"/>
            <consortium name="The Broad Institute Genome Sequencing Center for Infectious Disease"/>
            <person name="Wu L."/>
            <person name="Ma J."/>
        </authorList>
    </citation>
    <scope>NUCLEOTIDE SEQUENCE [LARGE SCALE GENOMIC DNA]</scope>
    <source>
        <strain evidence="2 3">JCM 12762</strain>
    </source>
</reference>
<feature type="transmembrane region" description="Helical" evidence="1">
    <location>
        <begin position="20"/>
        <end position="41"/>
    </location>
</feature>
<name>A0ABN1VTZ7_9MICO</name>
<evidence type="ECO:0000256" key="1">
    <source>
        <dbReference type="SAM" id="Phobius"/>
    </source>
</evidence>
<comment type="caution">
    <text evidence="2">The sequence shown here is derived from an EMBL/GenBank/DDBJ whole genome shotgun (WGS) entry which is preliminary data.</text>
</comment>
<dbReference type="Proteomes" id="UP001500943">
    <property type="component" value="Unassembled WGS sequence"/>
</dbReference>
<gene>
    <name evidence="2" type="ORF">GCM10009655_23170</name>
</gene>
<evidence type="ECO:0000313" key="3">
    <source>
        <dbReference type="Proteomes" id="UP001500943"/>
    </source>
</evidence>
<sequence>MTEVTPSKIPAWLRTWWGRLVAVFTTLTLVVGAGAATFQILDYLGWYSRPVTVEGTERLTNPGPVSEAPSVNTFNGGYGPERDTFTMEKPAPYAVLNSITNNPYVGDERNFFRVRLDEEGTTYGDSLNVVPGDVLWVSMYLANNAADNLAGPSATIHGLTVRLLLPDSASDIPLGAMVEAKNATAIWNGAMLHSQVPINVQFINGSALFQTNQGEFAVSDSFGSGEAMLVGQTQLDGEFPVGVDSEGRGQGTAYLIYKLVVAAAD</sequence>
<evidence type="ECO:0000313" key="2">
    <source>
        <dbReference type="EMBL" id="GAA1223309.1"/>
    </source>
</evidence>